<dbReference type="AlphaFoldDB" id="A0A6F9DRQ2"/>
<feature type="region of interest" description="Disordered" evidence="8">
    <location>
        <begin position="152"/>
        <end position="172"/>
    </location>
</feature>
<dbReference type="InterPro" id="IPR036259">
    <property type="entry name" value="MFS_trans_sf"/>
</dbReference>
<feature type="transmembrane region" description="Helical" evidence="9">
    <location>
        <begin position="560"/>
        <end position="582"/>
    </location>
</feature>
<feature type="transmembrane region" description="Helical" evidence="9">
    <location>
        <begin position="387"/>
        <end position="409"/>
    </location>
</feature>
<evidence type="ECO:0000256" key="4">
    <source>
        <dbReference type="ARBA" id="ARBA00022692"/>
    </source>
</evidence>
<dbReference type="InterPro" id="IPR020846">
    <property type="entry name" value="MFS_dom"/>
</dbReference>
<feature type="transmembrane region" description="Helical" evidence="9">
    <location>
        <begin position="184"/>
        <end position="210"/>
    </location>
</feature>
<feature type="transmembrane region" description="Helical" evidence="9">
    <location>
        <begin position="279"/>
        <end position="306"/>
    </location>
</feature>
<keyword evidence="3" id="KW-0813">Transport</keyword>
<evidence type="ECO:0000256" key="3">
    <source>
        <dbReference type="ARBA" id="ARBA00022448"/>
    </source>
</evidence>
<feature type="compositionally biased region" description="Basic and acidic residues" evidence="8">
    <location>
        <begin position="159"/>
        <end position="172"/>
    </location>
</feature>
<dbReference type="GO" id="GO:0016020">
    <property type="term" value="C:membrane"/>
    <property type="evidence" value="ECO:0007669"/>
    <property type="project" value="UniProtKB-SubCell"/>
</dbReference>
<feature type="transmembrane region" description="Helical" evidence="9">
    <location>
        <begin position="222"/>
        <end position="243"/>
    </location>
</feature>
<keyword evidence="7 9" id="KW-0472">Membrane</keyword>
<evidence type="ECO:0000256" key="8">
    <source>
        <dbReference type="SAM" id="MobiDB-lite"/>
    </source>
</evidence>
<dbReference type="PANTHER" id="PTHR23506">
    <property type="entry name" value="GH10249P"/>
    <property type="match status" value="1"/>
</dbReference>
<protein>
    <submittedName>
        <fullName evidence="11">MFS-type transporter SLC18B1-like</fullName>
    </submittedName>
</protein>
<feature type="transmembrane region" description="Helical" evidence="9">
    <location>
        <begin position="346"/>
        <end position="366"/>
    </location>
</feature>
<name>A0A6F9DRQ2_9ASCI</name>
<evidence type="ECO:0000259" key="10">
    <source>
        <dbReference type="PROSITE" id="PS50850"/>
    </source>
</evidence>
<gene>
    <name evidence="11" type="primary">Slc18b1-001</name>
</gene>
<accession>A0A6F9DRQ2</accession>
<keyword evidence="5" id="KW-0532">Neurotransmitter transport</keyword>
<feature type="transmembrane region" description="Helical" evidence="9">
    <location>
        <begin position="313"/>
        <end position="334"/>
    </location>
</feature>
<keyword evidence="6 9" id="KW-1133">Transmembrane helix</keyword>
<feature type="transmembrane region" description="Helical" evidence="9">
    <location>
        <begin position="252"/>
        <end position="273"/>
    </location>
</feature>
<sequence>MPTHTQGQVNYAENVSSPLMKSRNQHEENHNQSHSKAAETSQLVERHVFPDIQVLNPTPGSYGSVVSNSTAGTATTVYMSANTGSYASSPGQYLEVGSGPKGLVHTPIDNFAENLAPSDEYNGARNQQAQVPMRPCIHRTSTPIIISYAQPSALPPSETQREDLKRGEDKENRRNLAQYTRRQWIALAAVCYINFSSNANFSILSSFFGVEAINHGASDLEVGFIFSSYAIANTIFCPLYGFLIPMFGPKPLLLFGVLLSSACSFLFSQMHLIAYPKMFVFACLSCRCVQALGCAAYFVASVVIIAQEWKDSVTFAMGISEVFTGLGMIGGPLLGGWLYEQGGFQLPFLVAGLIMFVGLFVSYYSIHNEQGASTLGGNFLTLLRKPNIAATVILMCVMWAAMDFNMPILALHMEALNASPVVVGAMFFILATGYILCAPLIGFLAKTKKSERTCMIIGGLLTAFSYLLIGPSPLFDFFQFSDLTLGSVALSMSLLGIGLSTALVPIFNDLTNSAVESGMADDLVTAGVVGGIFNGGTFFGEFIGPTVEGILMNHFKDYRVVSSIFSAFIFIMVLSVGIFYVVDWHTGSHVPKSKAPPCLDTVQQLQETSEGDETQRLLQ</sequence>
<feature type="transmembrane region" description="Helical" evidence="9">
    <location>
        <begin position="456"/>
        <end position="475"/>
    </location>
</feature>
<comment type="similarity">
    <text evidence="2">Belongs to the major facilitator superfamily. Vesicular transporter family.</text>
</comment>
<evidence type="ECO:0000313" key="11">
    <source>
        <dbReference type="EMBL" id="CAB3266124.1"/>
    </source>
</evidence>
<dbReference type="InterPro" id="IPR001958">
    <property type="entry name" value="Tet-R_TetA/multi-R_MdtG-like"/>
</dbReference>
<evidence type="ECO:0000256" key="1">
    <source>
        <dbReference type="ARBA" id="ARBA00004141"/>
    </source>
</evidence>
<dbReference type="PRINTS" id="PR01035">
    <property type="entry name" value="TCRTETA"/>
</dbReference>
<dbReference type="Gene3D" id="1.20.1250.20">
    <property type="entry name" value="MFS general substrate transporter like domains"/>
    <property type="match status" value="2"/>
</dbReference>
<evidence type="ECO:0000256" key="9">
    <source>
        <dbReference type="SAM" id="Phobius"/>
    </source>
</evidence>
<evidence type="ECO:0000256" key="2">
    <source>
        <dbReference type="ARBA" id="ARBA00006829"/>
    </source>
</evidence>
<proteinExistence type="evidence at transcript level"/>
<dbReference type="InterPro" id="IPR050930">
    <property type="entry name" value="MFS_Vesicular_Transporter"/>
</dbReference>
<dbReference type="Pfam" id="PF07690">
    <property type="entry name" value="MFS_1"/>
    <property type="match status" value="1"/>
</dbReference>
<dbReference type="PROSITE" id="PS50850">
    <property type="entry name" value="MFS"/>
    <property type="match status" value="1"/>
</dbReference>
<dbReference type="PANTHER" id="PTHR23506:SF26">
    <property type="entry name" value="MFS-TYPE TRANSPORTER SLC18B1"/>
    <property type="match status" value="1"/>
</dbReference>
<dbReference type="SUPFAM" id="SSF103473">
    <property type="entry name" value="MFS general substrate transporter"/>
    <property type="match status" value="1"/>
</dbReference>
<organism evidence="11">
    <name type="scientific">Phallusia mammillata</name>
    <dbReference type="NCBI Taxonomy" id="59560"/>
    <lineage>
        <taxon>Eukaryota</taxon>
        <taxon>Metazoa</taxon>
        <taxon>Chordata</taxon>
        <taxon>Tunicata</taxon>
        <taxon>Ascidiacea</taxon>
        <taxon>Phlebobranchia</taxon>
        <taxon>Ascidiidae</taxon>
        <taxon>Phallusia</taxon>
    </lineage>
</organism>
<evidence type="ECO:0000256" key="7">
    <source>
        <dbReference type="ARBA" id="ARBA00023136"/>
    </source>
</evidence>
<keyword evidence="4 9" id="KW-0812">Transmembrane</keyword>
<feature type="transmembrane region" description="Helical" evidence="9">
    <location>
        <begin position="421"/>
        <end position="444"/>
    </location>
</feature>
<evidence type="ECO:0000256" key="5">
    <source>
        <dbReference type="ARBA" id="ARBA00022775"/>
    </source>
</evidence>
<evidence type="ECO:0000256" key="6">
    <source>
        <dbReference type="ARBA" id="ARBA00022989"/>
    </source>
</evidence>
<feature type="domain" description="Major facilitator superfamily (MFS) profile" evidence="10">
    <location>
        <begin position="186"/>
        <end position="587"/>
    </location>
</feature>
<dbReference type="EMBL" id="LR790262">
    <property type="protein sequence ID" value="CAB3266124.1"/>
    <property type="molecule type" value="mRNA"/>
</dbReference>
<reference evidence="11" key="1">
    <citation type="submission" date="2020-04" db="EMBL/GenBank/DDBJ databases">
        <authorList>
            <person name="Neveu A P."/>
        </authorList>
    </citation>
    <scope>NUCLEOTIDE SEQUENCE</scope>
    <source>
        <tissue evidence="11">Whole embryo</tissue>
    </source>
</reference>
<feature type="transmembrane region" description="Helical" evidence="9">
    <location>
        <begin position="487"/>
        <end position="507"/>
    </location>
</feature>
<comment type="subcellular location">
    <subcellularLocation>
        <location evidence="1">Membrane</location>
        <topology evidence="1">Multi-pass membrane protein</topology>
    </subcellularLocation>
</comment>
<dbReference type="InterPro" id="IPR011701">
    <property type="entry name" value="MFS"/>
</dbReference>
<feature type="compositionally biased region" description="Polar residues" evidence="8">
    <location>
        <begin position="1"/>
        <end position="19"/>
    </location>
</feature>
<dbReference type="GO" id="GO:0022857">
    <property type="term" value="F:transmembrane transporter activity"/>
    <property type="evidence" value="ECO:0007669"/>
    <property type="project" value="InterPro"/>
</dbReference>
<feature type="region of interest" description="Disordered" evidence="8">
    <location>
        <begin position="1"/>
        <end position="39"/>
    </location>
</feature>
<feature type="transmembrane region" description="Helical" evidence="9">
    <location>
        <begin position="519"/>
        <end position="540"/>
    </location>
</feature>